<organism evidence="3 4">
    <name type="scientific">Phaeobacter italicus</name>
    <dbReference type="NCBI Taxonomy" id="481446"/>
    <lineage>
        <taxon>Bacteria</taxon>
        <taxon>Pseudomonadati</taxon>
        <taxon>Pseudomonadota</taxon>
        <taxon>Alphaproteobacteria</taxon>
        <taxon>Rhodobacterales</taxon>
        <taxon>Roseobacteraceae</taxon>
        <taxon>Phaeobacter</taxon>
    </lineage>
</organism>
<dbReference type="Proteomes" id="UP000043764">
    <property type="component" value="Unassembled WGS sequence"/>
</dbReference>
<dbReference type="Pfam" id="PF00149">
    <property type="entry name" value="Metallophos"/>
    <property type="match status" value="1"/>
</dbReference>
<proteinExistence type="predicted"/>
<dbReference type="CDD" id="cd00840">
    <property type="entry name" value="MPP_Mre11_N"/>
    <property type="match status" value="1"/>
</dbReference>
<dbReference type="AlphaFoldDB" id="A0A0H5D4U0"/>
<evidence type="ECO:0000259" key="2">
    <source>
        <dbReference type="Pfam" id="PF00149"/>
    </source>
</evidence>
<dbReference type="Gene3D" id="3.60.21.10">
    <property type="match status" value="1"/>
</dbReference>
<gene>
    <name evidence="3" type="primary">yhaO</name>
    <name evidence="3" type="ORF">NIT7321_03008</name>
</gene>
<dbReference type="PANTHER" id="PTHR30337">
    <property type="entry name" value="COMPONENT OF ATP-DEPENDENT DSDNA EXONUCLEASE"/>
    <property type="match status" value="1"/>
</dbReference>
<keyword evidence="1" id="KW-0378">Hydrolase</keyword>
<dbReference type="InterPro" id="IPR014577">
    <property type="entry name" value="UCP033093_metalloPase"/>
</dbReference>
<reference evidence="4" key="1">
    <citation type="submission" date="2015-05" db="EMBL/GenBank/DDBJ databases">
        <authorList>
            <person name="Rodrigo-Torres Lidia"/>
            <person name="Arahal R.David."/>
        </authorList>
    </citation>
    <scope>NUCLEOTIDE SEQUENCE [LARGE SCALE GENOMIC DNA]</scope>
    <source>
        <strain evidence="4">CECT 7321</strain>
    </source>
</reference>
<name>A0A0H5D4U0_9RHOB</name>
<dbReference type="GO" id="GO:0016787">
    <property type="term" value="F:hydrolase activity"/>
    <property type="evidence" value="ECO:0007669"/>
    <property type="project" value="UniProtKB-KW"/>
</dbReference>
<protein>
    <submittedName>
        <fullName evidence="3">Putative metallophosphoesterase YhaO</fullName>
    </submittedName>
</protein>
<dbReference type="PIRSF" id="PIRSF033093">
    <property type="entry name" value="UCP_ML1119"/>
    <property type="match status" value="1"/>
</dbReference>
<dbReference type="SUPFAM" id="SSF56300">
    <property type="entry name" value="Metallo-dependent phosphatases"/>
    <property type="match status" value="1"/>
</dbReference>
<keyword evidence="4" id="KW-1185">Reference proteome</keyword>
<dbReference type="RefSeq" id="WP_050673948.1">
    <property type="nucleotide sequence ID" value="NZ_CVRL01000037.1"/>
</dbReference>
<dbReference type="STRING" id="481446.NIT7645_03466"/>
<accession>A0A0H5D4U0</accession>
<feature type="domain" description="Calcineurin-like phosphoesterase" evidence="2">
    <location>
        <begin position="4"/>
        <end position="164"/>
    </location>
</feature>
<sequence length="377" mass="41143">MTRLRFLHCSDLHLGKRFGQLDEDTRAALQLARQASLARLAEIAVAEQAGHVLIAGDLFDTETPSSRVIRQALAAMGGADGVAWWIIPGNHDSGAAEPLWAEMARHKPDNVHLLMTAEPVAMAPGAVLLPAPCLHRFAGHDRTAWMDTAATADGQLRIGLAHGAVLDFDSDQNGADTIASNRAASARLDYLALGDWHGRFTLDARSQYPGTPERDRFKHPGRGSCLLVELSQPGAPPAVKEIPVGQFDWQDLALELSPTQDITAELMRVLPQDRSTWGETLVRLRARGWVRADQRITLMQQVQDHAPAFRHLDLDTSGLRVEHRAEDLDQIATTGALRAAAEALLLDSQDVAQSQDSRDVAAAALNRLYAFVRKDAE</sequence>
<evidence type="ECO:0000313" key="4">
    <source>
        <dbReference type="Proteomes" id="UP000043764"/>
    </source>
</evidence>
<dbReference type="EMBL" id="CVRL01000037">
    <property type="protein sequence ID" value="CRL12136.1"/>
    <property type="molecule type" value="Genomic_DNA"/>
</dbReference>
<dbReference type="InterPro" id="IPR050535">
    <property type="entry name" value="DNA_Repair-Maintenance_Comp"/>
</dbReference>
<evidence type="ECO:0000313" key="3">
    <source>
        <dbReference type="EMBL" id="CRL12136.1"/>
    </source>
</evidence>
<evidence type="ECO:0000256" key="1">
    <source>
        <dbReference type="ARBA" id="ARBA00022801"/>
    </source>
</evidence>
<dbReference type="InterPro" id="IPR041796">
    <property type="entry name" value="Mre11_N"/>
</dbReference>
<dbReference type="InterPro" id="IPR029052">
    <property type="entry name" value="Metallo-depent_PP-like"/>
</dbReference>
<dbReference type="InterPro" id="IPR004843">
    <property type="entry name" value="Calcineurin-like_PHP"/>
</dbReference>